<organism evidence="4 5">
    <name type="scientific">Polysphondylium violaceum</name>
    <dbReference type="NCBI Taxonomy" id="133409"/>
    <lineage>
        <taxon>Eukaryota</taxon>
        <taxon>Amoebozoa</taxon>
        <taxon>Evosea</taxon>
        <taxon>Eumycetozoa</taxon>
        <taxon>Dictyostelia</taxon>
        <taxon>Dictyosteliales</taxon>
        <taxon>Dictyosteliaceae</taxon>
        <taxon>Polysphondylium</taxon>
    </lineage>
</organism>
<evidence type="ECO:0000313" key="5">
    <source>
        <dbReference type="Proteomes" id="UP000695562"/>
    </source>
</evidence>
<keyword evidence="2 3" id="KW-0040">ANK repeat</keyword>
<dbReference type="Proteomes" id="UP000695562">
    <property type="component" value="Unassembled WGS sequence"/>
</dbReference>
<evidence type="ECO:0008006" key="6">
    <source>
        <dbReference type="Google" id="ProtNLM"/>
    </source>
</evidence>
<protein>
    <recommendedName>
        <fullName evidence="6">Ankyrin repeat-containing protein</fullName>
    </recommendedName>
</protein>
<dbReference type="AlphaFoldDB" id="A0A8J4PWP2"/>
<dbReference type="InterPro" id="IPR002110">
    <property type="entry name" value="Ankyrin_rpt"/>
</dbReference>
<sequence>MTTDQKQQYIQPCEQLAQIQLIDTPAVLDLGCKEQQHYTIELSNVVRTPGLGFRLEILPSRYLEAVDVKSKEGKTSDNLLISFCVSQKYIPTEDCQEVILLLTIGEIETRTLSSTPIKLNGFIYNSNKIVINNQNNNQNNNKNESLENKKTPYSFAIINNKNYNFNNSIYNKTNATVAKQNSHDEKQQPLLGNQYINKVDVNNNTYLHYMISTKGYDNIDLYLKRKCNIEIKNNNGHTPIHFCSLYDAPLEVIDKLASVGANFLARDKRNCTILHLAVEKKQPKLIQYLLEKFSDLLLIQNSQGFYPFHFAAVQKDFSIFKIFVDHQLACLAENPKEPLFITKPDYSGMSCLHWAASFGNLECCKQLLHFGNINEVDYDNETPIFKAHKSPNHNVLSLLYFHPNIDLDVINQRGDTIKDIINRSGVPLIRPSQDIYDTPQWTFFLHQ</sequence>
<dbReference type="InterPro" id="IPR036770">
    <property type="entry name" value="Ankyrin_rpt-contain_sf"/>
</dbReference>
<evidence type="ECO:0000256" key="1">
    <source>
        <dbReference type="ARBA" id="ARBA00022737"/>
    </source>
</evidence>
<comment type="caution">
    <text evidence="4">The sequence shown here is derived from an EMBL/GenBank/DDBJ whole genome shotgun (WGS) entry which is preliminary data.</text>
</comment>
<dbReference type="OrthoDB" id="8068875at2759"/>
<gene>
    <name evidence="4" type="ORF">CYY_003257</name>
</gene>
<accession>A0A8J4PWP2</accession>
<feature type="repeat" description="ANK" evidence="3">
    <location>
        <begin position="235"/>
        <end position="268"/>
    </location>
</feature>
<proteinExistence type="predicted"/>
<dbReference type="EMBL" id="AJWJ01000100">
    <property type="protein sequence ID" value="KAF2075428.1"/>
    <property type="molecule type" value="Genomic_DNA"/>
</dbReference>
<evidence type="ECO:0000313" key="4">
    <source>
        <dbReference type="EMBL" id="KAF2075428.1"/>
    </source>
</evidence>
<keyword evidence="5" id="KW-1185">Reference proteome</keyword>
<name>A0A8J4PWP2_9MYCE</name>
<dbReference type="Pfam" id="PF12796">
    <property type="entry name" value="Ank_2"/>
    <property type="match status" value="1"/>
</dbReference>
<keyword evidence="1" id="KW-0677">Repeat</keyword>
<dbReference type="SMART" id="SM00248">
    <property type="entry name" value="ANK"/>
    <property type="match status" value="6"/>
</dbReference>
<dbReference type="PANTHER" id="PTHR24198:SF165">
    <property type="entry name" value="ANKYRIN REPEAT-CONTAINING PROTEIN-RELATED"/>
    <property type="match status" value="1"/>
</dbReference>
<evidence type="ECO:0000256" key="3">
    <source>
        <dbReference type="PROSITE-ProRule" id="PRU00023"/>
    </source>
</evidence>
<dbReference type="PANTHER" id="PTHR24198">
    <property type="entry name" value="ANKYRIN REPEAT AND PROTEIN KINASE DOMAIN-CONTAINING PROTEIN"/>
    <property type="match status" value="1"/>
</dbReference>
<reference evidence="4" key="1">
    <citation type="submission" date="2020-01" db="EMBL/GenBank/DDBJ databases">
        <title>Development of genomics and gene disruption for Polysphondylium violaceum indicates a role for the polyketide synthase stlB in stalk morphogenesis.</title>
        <authorList>
            <person name="Narita B."/>
            <person name="Kawabe Y."/>
            <person name="Kin K."/>
            <person name="Saito T."/>
            <person name="Gibbs R."/>
            <person name="Kuspa A."/>
            <person name="Muzny D."/>
            <person name="Queller D."/>
            <person name="Richards S."/>
            <person name="Strassman J."/>
            <person name="Sucgang R."/>
            <person name="Worley K."/>
            <person name="Schaap P."/>
        </authorList>
    </citation>
    <scope>NUCLEOTIDE SEQUENCE</scope>
    <source>
        <strain evidence="4">QSvi11</strain>
    </source>
</reference>
<evidence type="ECO:0000256" key="2">
    <source>
        <dbReference type="ARBA" id="ARBA00023043"/>
    </source>
</evidence>
<dbReference type="SUPFAM" id="SSF48403">
    <property type="entry name" value="Ankyrin repeat"/>
    <property type="match status" value="1"/>
</dbReference>
<dbReference type="PROSITE" id="PS50088">
    <property type="entry name" value="ANK_REPEAT"/>
    <property type="match status" value="1"/>
</dbReference>
<dbReference type="Gene3D" id="1.25.40.20">
    <property type="entry name" value="Ankyrin repeat-containing domain"/>
    <property type="match status" value="2"/>
</dbReference>